<organism evidence="1 2">
    <name type="scientific">Thanatephorus cucumeris (strain AG1-IA)</name>
    <name type="common">Rice sheath blight fungus</name>
    <name type="synonym">Rhizoctonia solani</name>
    <dbReference type="NCBI Taxonomy" id="983506"/>
    <lineage>
        <taxon>Eukaryota</taxon>
        <taxon>Fungi</taxon>
        <taxon>Dikarya</taxon>
        <taxon>Basidiomycota</taxon>
        <taxon>Agaricomycotina</taxon>
        <taxon>Agaricomycetes</taxon>
        <taxon>Cantharellales</taxon>
        <taxon>Ceratobasidiaceae</taxon>
        <taxon>Rhizoctonia</taxon>
        <taxon>Rhizoctonia solani AG-1</taxon>
    </lineage>
</organism>
<proteinExistence type="predicted"/>
<dbReference type="EMBL" id="AFRT01000472">
    <property type="protein sequence ID" value="ELU43870.1"/>
    <property type="molecule type" value="Genomic_DNA"/>
</dbReference>
<keyword evidence="2" id="KW-1185">Reference proteome</keyword>
<accession>L8X0Y0</accession>
<dbReference type="AlphaFoldDB" id="L8X0Y0"/>
<evidence type="ECO:0000313" key="2">
    <source>
        <dbReference type="Proteomes" id="UP000011668"/>
    </source>
</evidence>
<dbReference type="HOGENOM" id="CLU_2980709_0_0_1"/>
<comment type="caution">
    <text evidence="1">The sequence shown here is derived from an EMBL/GenBank/DDBJ whole genome shotgun (WGS) entry which is preliminary data.</text>
</comment>
<dbReference type="Proteomes" id="UP000011668">
    <property type="component" value="Unassembled WGS sequence"/>
</dbReference>
<gene>
    <name evidence="1" type="ORF">AG1IA_02096</name>
</gene>
<evidence type="ECO:0000313" key="1">
    <source>
        <dbReference type="EMBL" id="ELU43870.1"/>
    </source>
</evidence>
<sequence>MNTCLNDISKLLATSVVGGVEYRVLKPRLVLSPAYSKAKEHPGVLAPLVGYPNTLQIL</sequence>
<reference evidence="1 2" key="1">
    <citation type="journal article" date="2013" name="Nat. Commun.">
        <title>The evolution and pathogenic mechanisms of the rice sheath blight pathogen.</title>
        <authorList>
            <person name="Zheng A."/>
            <person name="Lin R."/>
            <person name="Xu L."/>
            <person name="Qin P."/>
            <person name="Tang C."/>
            <person name="Ai P."/>
            <person name="Zhang D."/>
            <person name="Liu Y."/>
            <person name="Sun Z."/>
            <person name="Feng H."/>
            <person name="Wang Y."/>
            <person name="Chen Y."/>
            <person name="Liang X."/>
            <person name="Fu R."/>
            <person name="Li Q."/>
            <person name="Zhang J."/>
            <person name="Yu X."/>
            <person name="Xie Z."/>
            <person name="Ding L."/>
            <person name="Guan P."/>
            <person name="Tang J."/>
            <person name="Liang Y."/>
            <person name="Wang S."/>
            <person name="Deng Q."/>
            <person name="Li S."/>
            <person name="Zhu J."/>
            <person name="Wang L."/>
            <person name="Liu H."/>
            <person name="Li P."/>
        </authorList>
    </citation>
    <scope>NUCLEOTIDE SEQUENCE [LARGE SCALE GENOMIC DNA]</scope>
    <source>
        <strain evidence="2">AG-1 IA</strain>
    </source>
</reference>
<protein>
    <submittedName>
        <fullName evidence="1">Uncharacterized protein</fullName>
    </submittedName>
</protein>
<name>L8X0Y0_THACA</name>